<comment type="catalytic activity">
    <reaction evidence="13">
        <text>L-threonyl-[protein] + ATP = O-phospho-L-threonyl-[protein] + ADP + H(+)</text>
        <dbReference type="Rhea" id="RHEA:46608"/>
        <dbReference type="Rhea" id="RHEA-COMP:11060"/>
        <dbReference type="Rhea" id="RHEA-COMP:11605"/>
        <dbReference type="ChEBI" id="CHEBI:15378"/>
        <dbReference type="ChEBI" id="CHEBI:30013"/>
        <dbReference type="ChEBI" id="CHEBI:30616"/>
        <dbReference type="ChEBI" id="CHEBI:61977"/>
        <dbReference type="ChEBI" id="CHEBI:456216"/>
        <dbReference type="EC" id="2.7.11.1"/>
    </reaction>
</comment>
<gene>
    <name evidence="18" type="primary">CPK2</name>
    <name evidence="18" type="ORF">SPIL2461_LOCUS236</name>
</gene>
<dbReference type="PANTHER" id="PTHR24349">
    <property type="entry name" value="SERINE/THREONINE-PROTEIN KINASE"/>
    <property type="match status" value="1"/>
</dbReference>
<feature type="domain" description="EF-hand" evidence="17">
    <location>
        <begin position="467"/>
        <end position="502"/>
    </location>
</feature>
<dbReference type="Gene3D" id="1.10.238.10">
    <property type="entry name" value="EF-hand"/>
    <property type="match status" value="2"/>
</dbReference>
<dbReference type="Pfam" id="PF13405">
    <property type="entry name" value="EF-hand_6"/>
    <property type="match status" value="1"/>
</dbReference>
<dbReference type="CDD" id="cd05117">
    <property type="entry name" value="STKc_CAMK"/>
    <property type="match status" value="1"/>
</dbReference>
<evidence type="ECO:0000256" key="5">
    <source>
        <dbReference type="ARBA" id="ARBA00022679"/>
    </source>
</evidence>
<evidence type="ECO:0000259" key="16">
    <source>
        <dbReference type="PROSITE" id="PS50011"/>
    </source>
</evidence>
<dbReference type="InterPro" id="IPR050205">
    <property type="entry name" value="CDPK_Ser/Thr_kinases"/>
</dbReference>
<evidence type="ECO:0000256" key="8">
    <source>
        <dbReference type="ARBA" id="ARBA00022741"/>
    </source>
</evidence>
<dbReference type="FunFam" id="3.30.200.20:FF:000315">
    <property type="entry name" value="Calcium-dependent protein kinase 3"/>
    <property type="match status" value="1"/>
</dbReference>
<evidence type="ECO:0000256" key="10">
    <source>
        <dbReference type="ARBA" id="ARBA00022837"/>
    </source>
</evidence>
<dbReference type="Gene3D" id="1.10.510.10">
    <property type="entry name" value="Transferase(Phosphotransferase) domain 1"/>
    <property type="match status" value="1"/>
</dbReference>
<evidence type="ECO:0000256" key="2">
    <source>
        <dbReference type="ARBA" id="ARBA00011245"/>
    </source>
</evidence>
<dbReference type="SUPFAM" id="SSF47473">
    <property type="entry name" value="EF-hand"/>
    <property type="match status" value="1"/>
</dbReference>
<dbReference type="InterPro" id="IPR011009">
    <property type="entry name" value="Kinase-like_dom_sf"/>
</dbReference>
<sequence>RDGSVEWEELPANRPWPCDASEGSKLCFKFGDPEVVVAKDPAGAAGGYSRVTFNLSEGDDGKTLSVPKGHKAKTHLDIRQRLVCDSGKFRKNIEERFEVDSAVLGEGGFGRVFRARDKETGAQRAVKTILKSRVTHMDEVKKELQLTQRMDHPNIVRLYAVYEDHASLYLVMELCDGGELFDRLVEEKFLTEPVARKVMKQIFSSIAYCHARDVVHRDLKPENFVLMSKFRAPDQTPLKLIDFGLATYCRRDQTHSDAVGTPYYVAPEILGNAYGREVDVWSCGVIMYALHSGRLPFTGSTDIDILRSVKRGQYSLDGPVWAQVSDLAKDLIGQCLQVDPSQRISALDAMAHSWFKSPSSDCSVFHAEVLQNLQAFSVASRFKKAALIAVAYHLTVDERQELRETFMRLDQNGDGFLSLQEIREGLKTHLEKSGANVSELFKGLANPEGELEYTQFVAAAMDQHLQRDEELCWRSFKAFDRDGSGSITVDELKKVLEVDELRNAIEGPSINKIFESVDKDGNGKVSFSEFMDMLHSTPILEPQSPTYSSVYGNAVPTQPLSALISAM</sequence>
<dbReference type="Pfam" id="PF13499">
    <property type="entry name" value="EF-hand_7"/>
    <property type="match status" value="1"/>
</dbReference>
<comment type="cofactor">
    <cofactor evidence="1">
        <name>Mg(2+)</name>
        <dbReference type="ChEBI" id="CHEBI:18420"/>
    </cofactor>
</comment>
<accession>A0A812IQB7</accession>
<comment type="caution">
    <text evidence="18">The sequence shown here is derived from an EMBL/GenBank/DDBJ whole genome shotgun (WGS) entry which is preliminary data.</text>
</comment>
<dbReference type="InterPro" id="IPR000719">
    <property type="entry name" value="Prot_kinase_dom"/>
</dbReference>
<evidence type="ECO:0000256" key="9">
    <source>
        <dbReference type="ARBA" id="ARBA00022777"/>
    </source>
</evidence>
<feature type="binding site" evidence="15">
    <location>
        <position position="131"/>
    </location>
    <ligand>
        <name>ATP</name>
        <dbReference type="ChEBI" id="CHEBI:30616"/>
    </ligand>
</feature>
<dbReference type="InterPro" id="IPR002048">
    <property type="entry name" value="EF_hand_dom"/>
</dbReference>
<comment type="similarity">
    <text evidence="12">Belongs to the protein kinase superfamily. Ser/Thr protein kinase family. CDPK subfamily.</text>
</comment>
<keyword evidence="5" id="KW-0808">Transferase</keyword>
<evidence type="ECO:0000313" key="18">
    <source>
        <dbReference type="EMBL" id="CAE7152363.1"/>
    </source>
</evidence>
<dbReference type="EC" id="2.7.11.1" evidence="3"/>
<dbReference type="InterPro" id="IPR008271">
    <property type="entry name" value="Ser/Thr_kinase_AS"/>
</dbReference>
<dbReference type="SMART" id="SM00054">
    <property type="entry name" value="EFh"/>
    <property type="match status" value="3"/>
</dbReference>
<evidence type="ECO:0000256" key="3">
    <source>
        <dbReference type="ARBA" id="ARBA00012513"/>
    </source>
</evidence>
<dbReference type="InterPro" id="IPR017441">
    <property type="entry name" value="Protein_kinase_ATP_BS"/>
</dbReference>
<dbReference type="PROSITE" id="PS00108">
    <property type="entry name" value="PROTEIN_KINASE_ST"/>
    <property type="match status" value="1"/>
</dbReference>
<evidence type="ECO:0000256" key="7">
    <source>
        <dbReference type="ARBA" id="ARBA00022737"/>
    </source>
</evidence>
<dbReference type="FunFam" id="1.10.238.10:FF:000003">
    <property type="entry name" value="Calmodulin A"/>
    <property type="match status" value="1"/>
</dbReference>
<dbReference type="OrthoDB" id="419455at2759"/>
<evidence type="ECO:0000256" key="1">
    <source>
        <dbReference type="ARBA" id="ARBA00001946"/>
    </source>
</evidence>
<keyword evidence="4" id="KW-0723">Serine/threonine-protein kinase</keyword>
<comment type="subunit">
    <text evidence="2">Monomer.</text>
</comment>
<name>A0A812IQB7_SYMPI</name>
<evidence type="ECO:0000256" key="6">
    <source>
        <dbReference type="ARBA" id="ARBA00022723"/>
    </source>
</evidence>
<evidence type="ECO:0000256" key="15">
    <source>
        <dbReference type="PROSITE-ProRule" id="PRU10141"/>
    </source>
</evidence>
<dbReference type="Proteomes" id="UP000649617">
    <property type="component" value="Unassembled WGS sequence"/>
</dbReference>
<keyword evidence="9" id="KW-0418">Kinase</keyword>
<dbReference type="CDD" id="cd00051">
    <property type="entry name" value="EFh"/>
    <property type="match status" value="1"/>
</dbReference>
<keyword evidence="6" id="KW-0479">Metal-binding</keyword>
<evidence type="ECO:0000259" key="17">
    <source>
        <dbReference type="PROSITE" id="PS50222"/>
    </source>
</evidence>
<dbReference type="EMBL" id="CAJNIZ010000056">
    <property type="protein sequence ID" value="CAE7152363.1"/>
    <property type="molecule type" value="Genomic_DNA"/>
</dbReference>
<keyword evidence="19" id="KW-1185">Reference proteome</keyword>
<keyword evidence="8 15" id="KW-0547">Nucleotide-binding</keyword>
<dbReference type="AlphaFoldDB" id="A0A812IQB7"/>
<feature type="domain" description="EF-hand" evidence="17">
    <location>
        <begin position="397"/>
        <end position="432"/>
    </location>
</feature>
<dbReference type="GO" id="GO:0004674">
    <property type="term" value="F:protein serine/threonine kinase activity"/>
    <property type="evidence" value="ECO:0007669"/>
    <property type="project" value="UniProtKB-KW"/>
</dbReference>
<evidence type="ECO:0000313" key="19">
    <source>
        <dbReference type="Proteomes" id="UP000649617"/>
    </source>
</evidence>
<proteinExistence type="inferred from homology"/>
<dbReference type="GO" id="GO:0005509">
    <property type="term" value="F:calcium ion binding"/>
    <property type="evidence" value="ECO:0007669"/>
    <property type="project" value="InterPro"/>
</dbReference>
<dbReference type="PROSITE" id="PS00107">
    <property type="entry name" value="PROTEIN_KINASE_ATP"/>
    <property type="match status" value="1"/>
</dbReference>
<evidence type="ECO:0000256" key="4">
    <source>
        <dbReference type="ARBA" id="ARBA00022527"/>
    </source>
</evidence>
<keyword evidence="7" id="KW-0677">Repeat</keyword>
<keyword evidence="10" id="KW-0106">Calcium</keyword>
<dbReference type="SUPFAM" id="SSF56112">
    <property type="entry name" value="Protein kinase-like (PK-like)"/>
    <property type="match status" value="1"/>
</dbReference>
<organism evidence="18 19">
    <name type="scientific">Symbiodinium pilosum</name>
    <name type="common">Dinoflagellate</name>
    <dbReference type="NCBI Taxonomy" id="2952"/>
    <lineage>
        <taxon>Eukaryota</taxon>
        <taxon>Sar</taxon>
        <taxon>Alveolata</taxon>
        <taxon>Dinophyceae</taxon>
        <taxon>Suessiales</taxon>
        <taxon>Symbiodiniaceae</taxon>
        <taxon>Symbiodinium</taxon>
    </lineage>
</organism>
<dbReference type="FunFam" id="1.10.510.10:FF:000571">
    <property type="entry name" value="Maternal embryonic leucine zipper kinase"/>
    <property type="match status" value="1"/>
</dbReference>
<evidence type="ECO:0000256" key="12">
    <source>
        <dbReference type="ARBA" id="ARBA00024334"/>
    </source>
</evidence>
<evidence type="ECO:0000256" key="14">
    <source>
        <dbReference type="ARBA" id="ARBA00048679"/>
    </source>
</evidence>
<feature type="domain" description="EF-hand" evidence="17">
    <location>
        <begin position="505"/>
        <end position="540"/>
    </location>
</feature>
<dbReference type="Pfam" id="PF00069">
    <property type="entry name" value="Pkinase"/>
    <property type="match status" value="1"/>
</dbReference>
<dbReference type="SMART" id="SM00220">
    <property type="entry name" value="S_TKc"/>
    <property type="match status" value="1"/>
</dbReference>
<dbReference type="PROSITE" id="PS50222">
    <property type="entry name" value="EF_HAND_2"/>
    <property type="match status" value="3"/>
</dbReference>
<protein>
    <recommendedName>
        <fullName evidence="3">non-specific serine/threonine protein kinase</fullName>
        <ecNumber evidence="3">2.7.11.1</ecNumber>
    </recommendedName>
</protein>
<keyword evidence="11 15" id="KW-0067">ATP-binding</keyword>
<dbReference type="PROSITE" id="PS00018">
    <property type="entry name" value="EF_HAND_1"/>
    <property type="match status" value="3"/>
</dbReference>
<dbReference type="InterPro" id="IPR011992">
    <property type="entry name" value="EF-hand-dom_pair"/>
</dbReference>
<evidence type="ECO:0000256" key="11">
    <source>
        <dbReference type="ARBA" id="ARBA00022840"/>
    </source>
</evidence>
<feature type="domain" description="Protein kinase" evidence="16">
    <location>
        <begin position="98"/>
        <end position="355"/>
    </location>
</feature>
<comment type="catalytic activity">
    <reaction evidence="14">
        <text>L-seryl-[protein] + ATP = O-phospho-L-seryl-[protein] + ADP + H(+)</text>
        <dbReference type="Rhea" id="RHEA:17989"/>
        <dbReference type="Rhea" id="RHEA-COMP:9863"/>
        <dbReference type="Rhea" id="RHEA-COMP:11604"/>
        <dbReference type="ChEBI" id="CHEBI:15378"/>
        <dbReference type="ChEBI" id="CHEBI:29999"/>
        <dbReference type="ChEBI" id="CHEBI:30616"/>
        <dbReference type="ChEBI" id="CHEBI:83421"/>
        <dbReference type="ChEBI" id="CHEBI:456216"/>
        <dbReference type="EC" id="2.7.11.1"/>
    </reaction>
</comment>
<feature type="non-terminal residue" evidence="18">
    <location>
        <position position="1"/>
    </location>
</feature>
<reference evidence="18" key="1">
    <citation type="submission" date="2021-02" db="EMBL/GenBank/DDBJ databases">
        <authorList>
            <person name="Dougan E. K."/>
            <person name="Rhodes N."/>
            <person name="Thang M."/>
            <person name="Chan C."/>
        </authorList>
    </citation>
    <scope>NUCLEOTIDE SEQUENCE</scope>
</reference>
<dbReference type="InterPro" id="IPR018247">
    <property type="entry name" value="EF_Hand_1_Ca_BS"/>
</dbReference>
<dbReference type="PROSITE" id="PS50011">
    <property type="entry name" value="PROTEIN_KINASE_DOM"/>
    <property type="match status" value="1"/>
</dbReference>
<dbReference type="Gene3D" id="3.30.200.20">
    <property type="entry name" value="Phosphorylase Kinase, domain 1"/>
    <property type="match status" value="1"/>
</dbReference>
<dbReference type="GO" id="GO:0005524">
    <property type="term" value="F:ATP binding"/>
    <property type="evidence" value="ECO:0007669"/>
    <property type="project" value="UniProtKB-UniRule"/>
</dbReference>
<evidence type="ECO:0000256" key="13">
    <source>
        <dbReference type="ARBA" id="ARBA00047899"/>
    </source>
</evidence>